<dbReference type="HOGENOM" id="CLU_006958_2_0_4"/>
<dbReference type="GO" id="GO:0009307">
    <property type="term" value="P:DNA restriction-modification system"/>
    <property type="evidence" value="ECO:0007669"/>
    <property type="project" value="UniProtKB-KW"/>
</dbReference>
<dbReference type="AlphaFoldDB" id="A0A0D6EUL0"/>
<proteinExistence type="inferred from homology"/>
<evidence type="ECO:0000256" key="6">
    <source>
        <dbReference type="PROSITE-ProRule" id="PRU01016"/>
    </source>
</evidence>
<evidence type="ECO:0000313" key="10">
    <source>
        <dbReference type="Proteomes" id="UP000064007"/>
    </source>
</evidence>
<dbReference type="Gene3D" id="3.40.50.150">
    <property type="entry name" value="Vaccinia Virus protein VP39"/>
    <property type="match status" value="1"/>
</dbReference>
<dbReference type="STRING" id="1581557.BN1208_0493"/>
<dbReference type="EC" id="2.1.1.37" evidence="8"/>
<gene>
    <name evidence="9" type="primary">bspMIM</name>
    <name evidence="9" type="ORF">BN1208_0493</name>
</gene>
<dbReference type="PROSITE" id="PS00094">
    <property type="entry name" value="C5_MTASE_1"/>
    <property type="match status" value="1"/>
</dbReference>
<evidence type="ECO:0000256" key="2">
    <source>
        <dbReference type="ARBA" id="ARBA00022679"/>
    </source>
</evidence>
<dbReference type="PANTHER" id="PTHR10629">
    <property type="entry name" value="CYTOSINE-SPECIFIC METHYLTRANSFERASE"/>
    <property type="match status" value="1"/>
</dbReference>
<dbReference type="InterPro" id="IPR029063">
    <property type="entry name" value="SAM-dependent_MTases_sf"/>
</dbReference>
<dbReference type="KEGG" id="mbat:BN1208_0493"/>
<protein>
    <recommendedName>
        <fullName evidence="8">Cytosine-specific methyltransferase</fullName>
        <ecNumber evidence="8">2.1.1.37</ecNumber>
    </recommendedName>
</protein>
<dbReference type="GO" id="GO:0003886">
    <property type="term" value="F:DNA (cytosine-5-)-methyltransferase activity"/>
    <property type="evidence" value="ECO:0007669"/>
    <property type="project" value="UniProtKB-EC"/>
</dbReference>
<keyword evidence="3 6" id="KW-0949">S-adenosyl-L-methionine</keyword>
<organism evidence="9 10">
    <name type="scientific">Candidatus Methylopumilus planktonicus</name>
    <dbReference type="NCBI Taxonomy" id="1581557"/>
    <lineage>
        <taxon>Bacteria</taxon>
        <taxon>Pseudomonadati</taxon>
        <taxon>Pseudomonadota</taxon>
        <taxon>Betaproteobacteria</taxon>
        <taxon>Nitrosomonadales</taxon>
        <taxon>Methylophilaceae</taxon>
        <taxon>Candidatus Methylopumilus</taxon>
    </lineage>
</organism>
<reference evidence="10" key="1">
    <citation type="submission" date="2014-12" db="EMBL/GenBank/DDBJ databases">
        <authorList>
            <person name="Salcher M.M."/>
        </authorList>
    </citation>
    <scope>NUCLEOTIDE SEQUENCE [LARGE SCALE GENOMIC DNA]</scope>
    <source>
        <strain evidence="10">MMS-10A-171</strain>
    </source>
</reference>
<keyword evidence="10" id="KW-1185">Reference proteome</keyword>
<dbReference type="NCBIfam" id="TIGR00675">
    <property type="entry name" value="dcm"/>
    <property type="match status" value="1"/>
</dbReference>
<evidence type="ECO:0000256" key="8">
    <source>
        <dbReference type="RuleBase" id="RU000417"/>
    </source>
</evidence>
<dbReference type="GO" id="GO:0003677">
    <property type="term" value="F:DNA binding"/>
    <property type="evidence" value="ECO:0007669"/>
    <property type="project" value="TreeGrafter"/>
</dbReference>
<dbReference type="Gene3D" id="3.90.120.10">
    <property type="entry name" value="DNA Methylase, subunit A, domain 2"/>
    <property type="match status" value="1"/>
</dbReference>
<comment type="catalytic activity">
    <reaction evidence="5 8">
        <text>a 2'-deoxycytidine in DNA + S-adenosyl-L-methionine = a 5-methyl-2'-deoxycytidine in DNA + S-adenosyl-L-homocysteine + H(+)</text>
        <dbReference type="Rhea" id="RHEA:13681"/>
        <dbReference type="Rhea" id="RHEA-COMP:11369"/>
        <dbReference type="Rhea" id="RHEA-COMP:11370"/>
        <dbReference type="ChEBI" id="CHEBI:15378"/>
        <dbReference type="ChEBI" id="CHEBI:57856"/>
        <dbReference type="ChEBI" id="CHEBI:59789"/>
        <dbReference type="ChEBI" id="CHEBI:85452"/>
        <dbReference type="ChEBI" id="CHEBI:85454"/>
        <dbReference type="EC" id="2.1.1.37"/>
    </reaction>
</comment>
<dbReference type="CDD" id="cd00315">
    <property type="entry name" value="Cyt_C5_DNA_methylase"/>
    <property type="match status" value="1"/>
</dbReference>
<dbReference type="PANTHER" id="PTHR10629:SF52">
    <property type="entry name" value="DNA (CYTOSINE-5)-METHYLTRANSFERASE 1"/>
    <property type="match status" value="1"/>
</dbReference>
<dbReference type="EMBL" id="LN827929">
    <property type="protein sequence ID" value="CEZ19385.1"/>
    <property type="molecule type" value="Genomic_DNA"/>
</dbReference>
<keyword evidence="1 6" id="KW-0489">Methyltransferase</keyword>
<evidence type="ECO:0000256" key="1">
    <source>
        <dbReference type="ARBA" id="ARBA00022603"/>
    </source>
</evidence>
<keyword evidence="2 6" id="KW-0808">Transferase</keyword>
<dbReference type="GO" id="GO:0044027">
    <property type="term" value="P:negative regulation of gene expression via chromosomal CpG island methylation"/>
    <property type="evidence" value="ECO:0007669"/>
    <property type="project" value="TreeGrafter"/>
</dbReference>
<dbReference type="Pfam" id="PF00145">
    <property type="entry name" value="DNA_methylase"/>
    <property type="match status" value="1"/>
</dbReference>
<dbReference type="RefSeq" id="WP_052734616.1">
    <property type="nucleotide sequence ID" value="NZ_LN827929.1"/>
</dbReference>
<dbReference type="SUPFAM" id="SSF53335">
    <property type="entry name" value="S-adenosyl-L-methionine-dependent methyltransferases"/>
    <property type="match status" value="1"/>
</dbReference>
<dbReference type="GO" id="GO:0032259">
    <property type="term" value="P:methylation"/>
    <property type="evidence" value="ECO:0007669"/>
    <property type="project" value="UniProtKB-KW"/>
</dbReference>
<sequence>MKKKGIKVIDLFAGVGGLSLGFKAAGYDVVGAIDIDADCKKTYNLNYPNVNYICEDIRKLNTKDILKTFNVKKVDLIIGGPPCKGFSTIGARSSSKIEIRKKFDERNYLFKDFVRVVNEIKPRVVLFENVSGFMSFNKGKVFELVKSSFQDIGYEIESYLLDAVNFGVPQFRKRVFIVARKKNISEIGPPKKLSTKVKLKQMQTVKEAISDLAGKEKQISNHEPLNHGEKNIRRYKLIPEGGRLPEDKLSPDIYRRNFGNTFKRLDRKAPSLTMVPGHNAFPIHPWLNRSLTVREAARIQTFPDNFIFTGNRQSQCLQVGNAVPVNLAAAWAFHLKRFLI</sequence>
<dbReference type="InterPro" id="IPR001525">
    <property type="entry name" value="C5_MeTfrase"/>
</dbReference>
<feature type="active site" evidence="6">
    <location>
        <position position="83"/>
    </location>
</feature>
<dbReference type="Proteomes" id="UP000064007">
    <property type="component" value="Chromosome 1"/>
</dbReference>
<evidence type="ECO:0000256" key="3">
    <source>
        <dbReference type="ARBA" id="ARBA00022691"/>
    </source>
</evidence>
<keyword evidence="4" id="KW-0680">Restriction system</keyword>
<dbReference type="InterPro" id="IPR018117">
    <property type="entry name" value="C5_DNA_meth_AS"/>
</dbReference>
<evidence type="ECO:0000256" key="4">
    <source>
        <dbReference type="ARBA" id="ARBA00022747"/>
    </source>
</evidence>
<dbReference type="PRINTS" id="PR00105">
    <property type="entry name" value="C5METTRFRASE"/>
</dbReference>
<dbReference type="InterPro" id="IPR050390">
    <property type="entry name" value="C5-Methyltransferase"/>
</dbReference>
<evidence type="ECO:0000256" key="5">
    <source>
        <dbReference type="ARBA" id="ARBA00047422"/>
    </source>
</evidence>
<dbReference type="REBASE" id="107100">
    <property type="entry name" value="M1.Mba253ORF493P"/>
</dbReference>
<comment type="similarity">
    <text evidence="6 7">Belongs to the class I-like SAM-binding methyltransferase superfamily. C5-methyltransferase family.</text>
</comment>
<dbReference type="PROSITE" id="PS51679">
    <property type="entry name" value="SAM_MT_C5"/>
    <property type="match status" value="1"/>
</dbReference>
<evidence type="ECO:0000313" key="9">
    <source>
        <dbReference type="EMBL" id="CEZ19385.1"/>
    </source>
</evidence>
<evidence type="ECO:0000256" key="7">
    <source>
        <dbReference type="RuleBase" id="RU000416"/>
    </source>
</evidence>
<name>A0A0D6EUL0_9PROT</name>
<accession>A0A0D6EUL0</accession>